<evidence type="ECO:0000313" key="2">
    <source>
        <dbReference type="EMBL" id="OXA37540.1"/>
    </source>
</evidence>
<protein>
    <submittedName>
        <fullName evidence="2">Uncharacterized protein</fullName>
    </submittedName>
</protein>
<dbReference type="EMBL" id="LNIX01000055">
    <property type="protein sequence ID" value="OXA37540.1"/>
    <property type="molecule type" value="Genomic_DNA"/>
</dbReference>
<organism evidence="2 3">
    <name type="scientific">Folsomia candida</name>
    <name type="common">Springtail</name>
    <dbReference type="NCBI Taxonomy" id="158441"/>
    <lineage>
        <taxon>Eukaryota</taxon>
        <taxon>Metazoa</taxon>
        <taxon>Ecdysozoa</taxon>
        <taxon>Arthropoda</taxon>
        <taxon>Hexapoda</taxon>
        <taxon>Collembola</taxon>
        <taxon>Entomobryomorpha</taxon>
        <taxon>Isotomoidea</taxon>
        <taxon>Isotomidae</taxon>
        <taxon>Proisotominae</taxon>
        <taxon>Folsomia</taxon>
    </lineage>
</organism>
<feature type="transmembrane region" description="Helical" evidence="1">
    <location>
        <begin position="148"/>
        <end position="167"/>
    </location>
</feature>
<evidence type="ECO:0000313" key="3">
    <source>
        <dbReference type="Proteomes" id="UP000198287"/>
    </source>
</evidence>
<proteinExistence type="predicted"/>
<accession>A0A226CXP4</accession>
<feature type="transmembrane region" description="Helical" evidence="1">
    <location>
        <begin position="201"/>
        <end position="221"/>
    </location>
</feature>
<feature type="transmembrane region" description="Helical" evidence="1">
    <location>
        <begin position="51"/>
        <end position="72"/>
    </location>
</feature>
<feature type="transmembrane region" description="Helical" evidence="1">
    <location>
        <begin position="304"/>
        <end position="329"/>
    </location>
</feature>
<reference evidence="2 3" key="1">
    <citation type="submission" date="2015-12" db="EMBL/GenBank/DDBJ databases">
        <title>The genome of Folsomia candida.</title>
        <authorList>
            <person name="Faddeeva A."/>
            <person name="Derks M.F."/>
            <person name="Anvar Y."/>
            <person name="Smit S."/>
            <person name="Van Straalen N."/>
            <person name="Roelofs D."/>
        </authorList>
    </citation>
    <scope>NUCLEOTIDE SEQUENCE [LARGE SCALE GENOMIC DNA]</scope>
    <source>
        <strain evidence="2 3">VU population</strain>
        <tissue evidence="2">Whole body</tissue>
    </source>
</reference>
<evidence type="ECO:0000256" key="1">
    <source>
        <dbReference type="SAM" id="Phobius"/>
    </source>
</evidence>
<keyword evidence="1" id="KW-1133">Transmembrane helix</keyword>
<keyword evidence="1" id="KW-0812">Transmembrane</keyword>
<dbReference type="Proteomes" id="UP000198287">
    <property type="component" value="Unassembled WGS sequence"/>
</dbReference>
<comment type="caution">
    <text evidence="2">The sequence shown here is derived from an EMBL/GenBank/DDBJ whole genome shotgun (WGS) entry which is preliminary data.</text>
</comment>
<keyword evidence="1" id="KW-0472">Membrane</keyword>
<name>A0A226CXP4_FOLCA</name>
<feature type="transmembrane region" description="Helical" evidence="1">
    <location>
        <begin position="78"/>
        <end position="96"/>
    </location>
</feature>
<sequence>MYHYFWPKFVRQLSLTTSVYGIPAVSARINEPGRISLVANPSPWNKRNYNILTICLTLYTLVILVGQFQIFRVNHGNQSVPIVAFGYTFVFVAFAHNRLRFRSGQKIADLVGLMNTVAEYERKYLDCGQDIKYGCDDDRVGSDGMSLLALYVGTIMIPVLITTLLIINPCMPPFPGSIILNCSAQAGTELTANSKVSYENIQGVATTTFIFGVGTVVKLIAMSTFIKNIPNSECVGGHVATSSFKNKENMVAQFRQNEVMVKAFNICYQTVYFTYVMMFVVTLGILFMYGLLKFHEKASIVPLVFIISVIVDYFLVVLLSYTFAGNIFFESTRLRVTWKRLDTLIQKSPPDYMGCAQIQGQLPTIRWVEGPGSKVALYKIEEKRQNFQILPKSIFGDL</sequence>
<dbReference type="AlphaFoldDB" id="A0A226CXP4"/>
<feature type="transmembrane region" description="Helical" evidence="1">
    <location>
        <begin position="272"/>
        <end position="292"/>
    </location>
</feature>
<gene>
    <name evidence="2" type="ORF">Fcan01_27685</name>
</gene>
<keyword evidence="3" id="KW-1185">Reference proteome</keyword>